<feature type="non-terminal residue" evidence="1">
    <location>
        <position position="1"/>
    </location>
</feature>
<organism evidence="1 2">
    <name type="scientific">Porites lobata</name>
    <dbReference type="NCBI Taxonomy" id="104759"/>
    <lineage>
        <taxon>Eukaryota</taxon>
        <taxon>Metazoa</taxon>
        <taxon>Cnidaria</taxon>
        <taxon>Anthozoa</taxon>
        <taxon>Hexacorallia</taxon>
        <taxon>Scleractinia</taxon>
        <taxon>Fungiina</taxon>
        <taxon>Poritidae</taxon>
        <taxon>Porites</taxon>
    </lineage>
</organism>
<gene>
    <name evidence="1" type="ORF">PLOB_00031325</name>
</gene>
<dbReference type="Proteomes" id="UP001159405">
    <property type="component" value="Unassembled WGS sequence"/>
</dbReference>
<keyword evidence="2" id="KW-1185">Reference proteome</keyword>
<name>A0ABN8MWQ7_9CNID</name>
<proteinExistence type="predicted"/>
<evidence type="ECO:0000313" key="1">
    <source>
        <dbReference type="EMBL" id="CAH3036053.1"/>
    </source>
</evidence>
<dbReference type="EMBL" id="CALNXK010000004">
    <property type="protein sequence ID" value="CAH3036053.1"/>
    <property type="molecule type" value="Genomic_DNA"/>
</dbReference>
<reference evidence="1 2" key="1">
    <citation type="submission" date="2022-05" db="EMBL/GenBank/DDBJ databases">
        <authorList>
            <consortium name="Genoscope - CEA"/>
            <person name="William W."/>
        </authorList>
    </citation>
    <scope>NUCLEOTIDE SEQUENCE [LARGE SCALE GENOMIC DNA]</scope>
</reference>
<evidence type="ECO:0000313" key="2">
    <source>
        <dbReference type="Proteomes" id="UP001159405"/>
    </source>
</evidence>
<protein>
    <submittedName>
        <fullName evidence="1">Uncharacterized protein</fullName>
    </submittedName>
</protein>
<sequence>HSYFTVRELDIAVRALDIALGNHALRAQPRINCRLLANEKTDGDYNV</sequence>
<accession>A0ABN8MWQ7</accession>
<comment type="caution">
    <text evidence="1">The sequence shown here is derived from an EMBL/GenBank/DDBJ whole genome shotgun (WGS) entry which is preliminary data.</text>
</comment>